<keyword evidence="3" id="KW-1185">Reference proteome</keyword>
<evidence type="ECO:0000256" key="1">
    <source>
        <dbReference type="SAM" id="MobiDB-lite"/>
    </source>
</evidence>
<organism evidence="2 3">
    <name type="scientific">Phanerochaete sordida</name>
    <dbReference type="NCBI Taxonomy" id="48140"/>
    <lineage>
        <taxon>Eukaryota</taxon>
        <taxon>Fungi</taxon>
        <taxon>Dikarya</taxon>
        <taxon>Basidiomycota</taxon>
        <taxon>Agaricomycotina</taxon>
        <taxon>Agaricomycetes</taxon>
        <taxon>Polyporales</taxon>
        <taxon>Phanerochaetaceae</taxon>
        <taxon>Phanerochaete</taxon>
    </lineage>
</organism>
<sequence length="71" mass="7765">MRRCTAFRLTTTLSAASPAERTELKLSRYPNDFDPGGRAADQDADAPARAAMCSQESMHRLNALPASRLAR</sequence>
<proteinExistence type="predicted"/>
<comment type="caution">
    <text evidence="2">The sequence shown here is derived from an EMBL/GenBank/DDBJ whole genome shotgun (WGS) entry which is preliminary data.</text>
</comment>
<dbReference type="Proteomes" id="UP000703269">
    <property type="component" value="Unassembled WGS sequence"/>
</dbReference>
<reference evidence="2 3" key="1">
    <citation type="submission" date="2021-08" db="EMBL/GenBank/DDBJ databases">
        <title>Draft Genome Sequence of Phanerochaete sordida strain YK-624.</title>
        <authorList>
            <person name="Mori T."/>
            <person name="Dohra H."/>
            <person name="Suzuki T."/>
            <person name="Kawagishi H."/>
            <person name="Hirai H."/>
        </authorList>
    </citation>
    <scope>NUCLEOTIDE SEQUENCE [LARGE SCALE GENOMIC DNA]</scope>
    <source>
        <strain evidence="2 3">YK-624</strain>
    </source>
</reference>
<evidence type="ECO:0000313" key="3">
    <source>
        <dbReference type="Proteomes" id="UP000703269"/>
    </source>
</evidence>
<name>A0A9P3GHH0_9APHY</name>
<feature type="region of interest" description="Disordered" evidence="1">
    <location>
        <begin position="18"/>
        <end position="54"/>
    </location>
</feature>
<gene>
    <name evidence="2" type="ORF">PsYK624_112510</name>
</gene>
<accession>A0A9P3GHH0</accession>
<protein>
    <submittedName>
        <fullName evidence="2">Uncharacterized protein</fullName>
    </submittedName>
</protein>
<feature type="compositionally biased region" description="Low complexity" evidence="1">
    <location>
        <begin position="34"/>
        <end position="51"/>
    </location>
</feature>
<evidence type="ECO:0000313" key="2">
    <source>
        <dbReference type="EMBL" id="GJE95072.1"/>
    </source>
</evidence>
<dbReference type="AlphaFoldDB" id="A0A9P3GHH0"/>
<dbReference type="EMBL" id="BPQB01000045">
    <property type="protein sequence ID" value="GJE95072.1"/>
    <property type="molecule type" value="Genomic_DNA"/>
</dbReference>